<dbReference type="SUPFAM" id="SSF53474">
    <property type="entry name" value="alpha/beta-Hydrolases"/>
    <property type="match status" value="1"/>
</dbReference>
<dbReference type="Pfam" id="PF00756">
    <property type="entry name" value="Esterase"/>
    <property type="match status" value="1"/>
</dbReference>
<dbReference type="InterPro" id="IPR050583">
    <property type="entry name" value="Mycobacterial_A85_antigen"/>
</dbReference>
<evidence type="ECO:0000313" key="1">
    <source>
        <dbReference type="EMBL" id="MCG6503628.1"/>
    </source>
</evidence>
<dbReference type="RefSeq" id="WP_238746132.1">
    <property type="nucleotide sequence ID" value="NZ_JAKOOW010000014.1"/>
</dbReference>
<dbReference type="InterPro" id="IPR029058">
    <property type="entry name" value="AB_hydrolase_fold"/>
</dbReference>
<name>A0ABS9NMS0_9NEIS</name>
<dbReference type="Gene3D" id="3.40.50.1820">
    <property type="entry name" value="alpha/beta hydrolase"/>
    <property type="match status" value="1"/>
</dbReference>
<dbReference type="PANTHER" id="PTHR48098:SF6">
    <property type="entry name" value="FERRI-BACILLIBACTIN ESTERASE BESA"/>
    <property type="match status" value="1"/>
</dbReference>
<protein>
    <recommendedName>
        <fullName evidence="3">Esterase</fullName>
    </recommendedName>
</protein>
<reference evidence="1 2" key="1">
    <citation type="submission" date="2022-02" db="EMBL/GenBank/DDBJ databases">
        <title>Genome sequence data of Kingella unionensis sp. nov. strain CICC 24913 (CCUG 75125).</title>
        <authorList>
            <person name="Xiao M."/>
        </authorList>
    </citation>
    <scope>NUCLEOTIDE SEQUENCE [LARGE SCALE GENOMIC DNA]</scope>
    <source>
        <strain evidence="1 2">CICC 24913</strain>
    </source>
</reference>
<dbReference type="EMBL" id="JAKOOW010000014">
    <property type="protein sequence ID" value="MCG6503628.1"/>
    <property type="molecule type" value="Genomic_DNA"/>
</dbReference>
<organism evidence="1 2">
    <name type="scientific">Kingella pumchi</name>
    <dbReference type="NCBI Taxonomy" id="2779506"/>
    <lineage>
        <taxon>Bacteria</taxon>
        <taxon>Pseudomonadati</taxon>
        <taxon>Pseudomonadota</taxon>
        <taxon>Betaproteobacteria</taxon>
        <taxon>Neisseriales</taxon>
        <taxon>Neisseriaceae</taxon>
        <taxon>Kingella</taxon>
    </lineage>
</organism>
<dbReference type="Proteomes" id="UP001298424">
    <property type="component" value="Unassembled WGS sequence"/>
</dbReference>
<keyword evidence="2" id="KW-1185">Reference proteome</keyword>
<proteinExistence type="predicted"/>
<sequence length="225" mass="24565">MKLSQTLTLNQQSIRVYAGENPSANAPLVLTFLQPHEADALAALLEQDLVLLTIDEADWEQSFTPWPAPKVFKKGADFGGGAGTYFARLCAMLPAIESSLNLQPEWRGIAGYSLAGLFAAWSAYQSGQPFSRTACVSGSMWYDGWLEFAAHAMPSSPQYAYFSLGDEEKNSKNPRMAAVEDNMRATEALWRERGIRSTFASNSGGHFHQVPERIAAAIARLAQAA</sequence>
<evidence type="ECO:0000313" key="2">
    <source>
        <dbReference type="Proteomes" id="UP001298424"/>
    </source>
</evidence>
<dbReference type="InterPro" id="IPR000801">
    <property type="entry name" value="Esterase-like"/>
</dbReference>
<gene>
    <name evidence="1" type="ORF">MB824_03835</name>
</gene>
<dbReference type="PANTHER" id="PTHR48098">
    <property type="entry name" value="ENTEROCHELIN ESTERASE-RELATED"/>
    <property type="match status" value="1"/>
</dbReference>
<accession>A0ABS9NMS0</accession>
<comment type="caution">
    <text evidence="1">The sequence shown here is derived from an EMBL/GenBank/DDBJ whole genome shotgun (WGS) entry which is preliminary data.</text>
</comment>
<evidence type="ECO:0008006" key="3">
    <source>
        <dbReference type="Google" id="ProtNLM"/>
    </source>
</evidence>